<keyword evidence="3 6" id="KW-0812">Transmembrane</keyword>
<feature type="transmembrane region" description="Helical" evidence="6">
    <location>
        <begin position="194"/>
        <end position="214"/>
    </location>
</feature>
<dbReference type="PhylomeDB" id="Q9XUK3"/>
<dbReference type="PaxDb" id="6239-W07G1.2"/>
<comment type="similarity">
    <text evidence="2">Belongs to the nematode receptor-like protein sre family.</text>
</comment>
<dbReference type="AlphaFoldDB" id="Q9XUK3"/>
<dbReference type="eggNOG" id="ENOG502TH1T">
    <property type="taxonomic scope" value="Eukaryota"/>
</dbReference>
<gene>
    <name evidence="7 9" type="primary">sre-44</name>
    <name evidence="7" type="ORF">CELE_W07G1.2</name>
    <name evidence="9" type="ORF">W07G1.2</name>
</gene>
<evidence type="ECO:0000256" key="3">
    <source>
        <dbReference type="ARBA" id="ARBA00022692"/>
    </source>
</evidence>
<feature type="transmembrane region" description="Helical" evidence="6">
    <location>
        <begin position="256"/>
        <end position="276"/>
    </location>
</feature>
<feature type="transmembrane region" description="Helical" evidence="6">
    <location>
        <begin position="123"/>
        <end position="147"/>
    </location>
</feature>
<feature type="transmembrane region" description="Helical" evidence="6">
    <location>
        <begin position="61"/>
        <end position="87"/>
    </location>
</feature>
<feature type="transmembrane region" description="Helical" evidence="6">
    <location>
        <begin position="167"/>
        <end position="188"/>
    </location>
</feature>
<evidence type="ECO:0000256" key="2">
    <source>
        <dbReference type="ARBA" id="ARBA00006803"/>
    </source>
</evidence>
<dbReference type="EMBL" id="BX284602">
    <property type="protein sequence ID" value="CAB04934.1"/>
    <property type="molecule type" value="Genomic_DNA"/>
</dbReference>
<dbReference type="InParanoid" id="Q9XUK3"/>
<dbReference type="Bgee" id="WBGene00012329">
    <property type="expression patterns" value="Expressed in embryo"/>
</dbReference>
<sequence>MIFLIGNSSYFRVLTPTTVLHDHRLRGFPDNIYLIVYGIFHLLIMYFVLKCAYICLKIRVFHWNLTCLIFSCSVQWFETFIGSLMILPYESGYWILGESNITIQQGWTDIESEMIKVPNFFNLFFLGSFLKFHYILSMGTTGLLLAVERTFACYYLTDYEKKPRIHLVVILIIGHQTFNFISAILHFFQILQNLVYIVLIALIPNVVSSVIFAVTENYNQKVTKTIENFANPNNYTLAARYQAKENVKCFAMIKKVIFAGIGMIFISCSSILLIYFDVFPNHVDLLNFVFEASLNVGPSFIGPTLIHSVDAWRNYELCPFSNKIVAVARKTTIVKVVPVECDKDSELRKETDTYFRQLNNSWS</sequence>
<dbReference type="HOGENOM" id="CLU_063305_1_0_1"/>
<dbReference type="PANTHER" id="PTHR47631">
    <property type="entry name" value="SERPENTINE RECEPTOR, CLASS E (EPSILON)-RELATED"/>
    <property type="match status" value="1"/>
</dbReference>
<evidence type="ECO:0000256" key="6">
    <source>
        <dbReference type="SAM" id="Phobius"/>
    </source>
</evidence>
<dbReference type="GO" id="GO:0007606">
    <property type="term" value="P:sensory perception of chemical stimulus"/>
    <property type="evidence" value="ECO:0007669"/>
    <property type="project" value="InterPro"/>
</dbReference>
<feature type="transmembrane region" description="Helical" evidence="6">
    <location>
        <begin position="32"/>
        <end position="49"/>
    </location>
</feature>
<evidence type="ECO:0000256" key="4">
    <source>
        <dbReference type="ARBA" id="ARBA00022989"/>
    </source>
</evidence>
<dbReference type="OrthoDB" id="5818199at2759"/>
<dbReference type="OMA" id="VLKCAYI"/>
<organism evidence="7 8">
    <name type="scientific">Caenorhabditis elegans</name>
    <dbReference type="NCBI Taxonomy" id="6239"/>
    <lineage>
        <taxon>Eukaryota</taxon>
        <taxon>Metazoa</taxon>
        <taxon>Ecdysozoa</taxon>
        <taxon>Nematoda</taxon>
        <taxon>Chromadorea</taxon>
        <taxon>Rhabditida</taxon>
        <taxon>Rhabditina</taxon>
        <taxon>Rhabditomorpha</taxon>
        <taxon>Rhabditoidea</taxon>
        <taxon>Rhabditidae</taxon>
        <taxon>Peloderinae</taxon>
        <taxon>Caenorhabditis</taxon>
    </lineage>
</organism>
<dbReference type="AGR" id="WB:WBGene00012329"/>
<dbReference type="GeneID" id="189279"/>
<keyword evidence="5 6" id="KW-0472">Membrane</keyword>
<evidence type="ECO:0000313" key="9">
    <source>
        <dbReference type="WormBase" id="W07G1.2"/>
    </source>
</evidence>
<comment type="subcellular location">
    <subcellularLocation>
        <location evidence="1">Membrane</location>
        <topology evidence="1">Multi-pass membrane protein</topology>
    </subcellularLocation>
</comment>
<protein>
    <submittedName>
        <fullName evidence="7">Serpentine Receptor, class E (Epsilon)</fullName>
    </submittedName>
</protein>
<keyword evidence="7" id="KW-0675">Receptor</keyword>
<dbReference type="UCSC" id="W07G1.2">
    <property type="organism name" value="c. elegans"/>
</dbReference>
<dbReference type="WormBase" id="W07G1.2">
    <property type="protein sequence ID" value="CE24036"/>
    <property type="gene ID" value="WBGene00012329"/>
    <property type="gene designation" value="sre-44"/>
</dbReference>
<dbReference type="FunCoup" id="Q9XUK3">
    <property type="interactions" value="6"/>
</dbReference>
<dbReference type="Proteomes" id="UP000001940">
    <property type="component" value="Chromosome II"/>
</dbReference>
<keyword evidence="4 6" id="KW-1133">Transmembrane helix</keyword>
<evidence type="ECO:0000256" key="5">
    <source>
        <dbReference type="ARBA" id="ARBA00023136"/>
    </source>
</evidence>
<dbReference type="InterPro" id="IPR004151">
    <property type="entry name" value="7TM_GPCR_serpentine_rcpt_Sre"/>
</dbReference>
<name>Q9XUK3_CAEEL</name>
<dbReference type="Pfam" id="PF03125">
    <property type="entry name" value="Sre"/>
    <property type="match status" value="1"/>
</dbReference>
<accession>Q9XUK3</accession>
<evidence type="ECO:0000313" key="7">
    <source>
        <dbReference type="EMBL" id="CAB04934.1"/>
    </source>
</evidence>
<keyword evidence="8" id="KW-1185">Reference proteome</keyword>
<proteinExistence type="inferred from homology"/>
<evidence type="ECO:0000256" key="1">
    <source>
        <dbReference type="ARBA" id="ARBA00004141"/>
    </source>
</evidence>
<dbReference type="KEGG" id="cel:CELE_W07G1.2"/>
<dbReference type="GO" id="GO:0016020">
    <property type="term" value="C:membrane"/>
    <property type="evidence" value="ECO:0007669"/>
    <property type="project" value="UniProtKB-SubCell"/>
</dbReference>
<dbReference type="RefSeq" id="NP_496918.1">
    <property type="nucleotide sequence ID" value="NM_064517.3"/>
</dbReference>
<dbReference type="CTD" id="189279"/>
<dbReference type="PANTHER" id="PTHR47631:SF2">
    <property type="entry name" value="SERPENTINE RECEPTOR, CLASS E (EPSILON)"/>
    <property type="match status" value="1"/>
</dbReference>
<evidence type="ECO:0000313" key="8">
    <source>
        <dbReference type="Proteomes" id="UP000001940"/>
    </source>
</evidence>
<reference evidence="7 8" key="1">
    <citation type="journal article" date="1998" name="Science">
        <title>Genome sequence of the nematode C. elegans: a platform for investigating biology.</title>
        <authorList>
            <consortium name="The C. elegans sequencing consortium"/>
            <person name="Sulson J.E."/>
            <person name="Waterston R."/>
        </authorList>
    </citation>
    <scope>NUCLEOTIDE SEQUENCE [LARGE SCALE GENOMIC DNA]</scope>
    <source>
        <strain evidence="7 8">Bristol N2</strain>
    </source>
</reference>
<dbReference type="PIR" id="T26266">
    <property type="entry name" value="T26266"/>
</dbReference>